<dbReference type="Ensembl" id="ENSOCUT00000002619.3">
    <property type="protein sequence ID" value="ENSOCUP00000002261.3"/>
    <property type="gene ID" value="ENSOCUG00000002620.3"/>
</dbReference>
<dbReference type="AlphaFoldDB" id="G1SHX7"/>
<dbReference type="GO" id="GO:0005813">
    <property type="term" value="C:centrosome"/>
    <property type="evidence" value="ECO:0007669"/>
    <property type="project" value="TreeGrafter"/>
</dbReference>
<dbReference type="PaxDb" id="9986-ENSOCUP00000002261"/>
<dbReference type="STRING" id="9986.ENSOCUP00000002261"/>
<dbReference type="HOGENOM" id="CLU_022190_0_0_1"/>
<organism evidence="2 3">
    <name type="scientific">Oryctolagus cuniculus</name>
    <name type="common">Rabbit</name>
    <dbReference type="NCBI Taxonomy" id="9986"/>
    <lineage>
        <taxon>Eukaryota</taxon>
        <taxon>Metazoa</taxon>
        <taxon>Chordata</taxon>
        <taxon>Craniata</taxon>
        <taxon>Vertebrata</taxon>
        <taxon>Euteleostomi</taxon>
        <taxon>Mammalia</taxon>
        <taxon>Eutheria</taxon>
        <taxon>Euarchontoglires</taxon>
        <taxon>Glires</taxon>
        <taxon>Lagomorpha</taxon>
        <taxon>Leporidae</taxon>
        <taxon>Oryctolagus</taxon>
    </lineage>
</organism>
<reference evidence="2" key="2">
    <citation type="submission" date="2025-08" db="UniProtKB">
        <authorList>
            <consortium name="Ensembl"/>
        </authorList>
    </citation>
    <scope>IDENTIFICATION</scope>
    <source>
        <strain evidence="2">Thorbecke</strain>
    </source>
</reference>
<feature type="region of interest" description="Disordered" evidence="1">
    <location>
        <begin position="1"/>
        <end position="65"/>
    </location>
</feature>
<feature type="region of interest" description="Disordered" evidence="1">
    <location>
        <begin position="201"/>
        <end position="232"/>
    </location>
</feature>
<evidence type="ECO:0000256" key="1">
    <source>
        <dbReference type="SAM" id="MobiDB-lite"/>
    </source>
</evidence>
<evidence type="ECO:0000313" key="2">
    <source>
        <dbReference type="Ensembl" id="ENSOCUP00000002261.3"/>
    </source>
</evidence>
<dbReference type="InterPro" id="IPR031532">
    <property type="entry name" value="DUF4702"/>
</dbReference>
<dbReference type="EMBL" id="AAGW02071375">
    <property type="status" value="NOT_ANNOTATED_CDS"/>
    <property type="molecule type" value="Genomic_DNA"/>
</dbReference>
<name>G1SHX7_RABIT</name>
<accession>G1SHX7</accession>
<dbReference type="PANTHER" id="PTHR36861">
    <property type="entry name" value="COILED-COIL DOMAIN-CONTAINING PROTEIN 116"/>
    <property type="match status" value="1"/>
</dbReference>
<evidence type="ECO:0008006" key="4">
    <source>
        <dbReference type="Google" id="ProtNLM"/>
    </source>
</evidence>
<dbReference type="Bgee" id="ENSOCUG00000002620">
    <property type="expression patterns" value="Expressed in testis and 3 other cell types or tissues"/>
</dbReference>
<feature type="compositionally biased region" description="Polar residues" evidence="1">
    <location>
        <begin position="241"/>
        <end position="256"/>
    </location>
</feature>
<feature type="region of interest" description="Disordered" evidence="1">
    <location>
        <begin position="345"/>
        <end position="438"/>
    </location>
</feature>
<feature type="region of interest" description="Disordered" evidence="1">
    <location>
        <begin position="240"/>
        <end position="259"/>
    </location>
</feature>
<dbReference type="eggNOG" id="ENOG502STQK">
    <property type="taxonomic scope" value="Eukaryota"/>
</dbReference>
<dbReference type="Proteomes" id="UP000001811">
    <property type="component" value="Chromosome 21"/>
</dbReference>
<feature type="compositionally biased region" description="Polar residues" evidence="1">
    <location>
        <begin position="384"/>
        <end position="394"/>
    </location>
</feature>
<feature type="compositionally biased region" description="Low complexity" evidence="1">
    <location>
        <begin position="147"/>
        <end position="158"/>
    </location>
</feature>
<dbReference type="GeneTree" id="ENSGT00390000002259"/>
<dbReference type="PANTHER" id="PTHR36861:SF1">
    <property type="entry name" value="COILED-COIL DOMAIN-CONTAINING PROTEIN 116"/>
    <property type="match status" value="1"/>
</dbReference>
<feature type="compositionally biased region" description="Polar residues" evidence="1">
    <location>
        <begin position="221"/>
        <end position="232"/>
    </location>
</feature>
<dbReference type="InParanoid" id="G1SHX7"/>
<gene>
    <name evidence="2" type="primary">CCDC116</name>
</gene>
<protein>
    <recommendedName>
        <fullName evidence="4">Coiled-coil domain containing 116</fullName>
    </recommendedName>
</protein>
<sequence length="526" mass="56751">MASFRYHSGYLADDEAGHSPYVARSLKKPPLPQMGSARVPPPRFTQGTSAQPGPHRDTKGPQSFGSFLDFLTEGQVLESLQTVVEEATERMATMKTGAGVPLVEVRDPVVEPASGGRRPRARPTWSTVCRNRAQPSLCVGRPNNYPSRSSSVSDSRSSLTAGWLGSHGQGSDLGARGSGSLPPLKDRLLLEQSLKRLLKLERKGKSRSQPSRKDSLRWDSLGSQTTSQWSPEQPLSWFSDLLSSSTGTPEASGQTPSEEELSFLKQEFDKKLMALLSQPAALDLPGYCSLRQPHCTLDFLAQHHLFPALQSVVSQAVDKLSGARRHDGCPLFPANAEASSELPLHYNLLPPGSQLASPTDKEEAASPNTTTSIPRTERRKSKGTRGSPSMTSATRFKLKVTPTGEPAVPSLSHHPKQEGPVSEPESQKPPVSLSSSHRARPWRGLHLTLPAPGVTVEVASSHGRLRGPITPPPLSSCPSSPRYFVPMPSPTTSLVRSLSQSSASLCQGLHSLGPRLWAKGSFTHHC</sequence>
<proteinExistence type="predicted"/>
<reference evidence="2" key="3">
    <citation type="submission" date="2025-09" db="UniProtKB">
        <authorList>
            <consortium name="Ensembl"/>
        </authorList>
    </citation>
    <scope>IDENTIFICATION</scope>
    <source>
        <strain evidence="2">Thorbecke</strain>
    </source>
</reference>
<evidence type="ECO:0000313" key="3">
    <source>
        <dbReference type="Proteomes" id="UP000001811"/>
    </source>
</evidence>
<keyword evidence="3" id="KW-1185">Reference proteome</keyword>
<dbReference type="FunCoup" id="G1SHX7">
    <property type="interactions" value="16"/>
</dbReference>
<feature type="region of interest" description="Disordered" evidence="1">
    <location>
        <begin position="136"/>
        <end position="182"/>
    </location>
</feature>
<reference evidence="2 3" key="1">
    <citation type="journal article" date="2011" name="Nature">
        <title>A high-resolution map of human evolutionary constraint using 29 mammals.</title>
        <authorList>
            <person name="Lindblad-Toh K."/>
            <person name="Garber M."/>
            <person name="Zuk O."/>
            <person name="Lin M.F."/>
            <person name="Parker B.J."/>
            <person name="Washietl S."/>
            <person name="Kheradpour P."/>
            <person name="Ernst J."/>
            <person name="Jordan G."/>
            <person name="Mauceli E."/>
            <person name="Ward L.D."/>
            <person name="Lowe C.B."/>
            <person name="Holloway A.K."/>
            <person name="Clamp M."/>
            <person name="Gnerre S."/>
            <person name="Alfoldi J."/>
            <person name="Beal K."/>
            <person name="Chang J."/>
            <person name="Clawson H."/>
            <person name="Cuff J."/>
            <person name="Di Palma F."/>
            <person name="Fitzgerald S."/>
            <person name="Flicek P."/>
            <person name="Guttman M."/>
            <person name="Hubisz M.J."/>
            <person name="Jaffe D.B."/>
            <person name="Jungreis I."/>
            <person name="Kent W.J."/>
            <person name="Kostka D."/>
            <person name="Lara M."/>
            <person name="Martins A.L."/>
            <person name="Massingham T."/>
            <person name="Moltke I."/>
            <person name="Raney B.J."/>
            <person name="Rasmussen M.D."/>
            <person name="Robinson J."/>
            <person name="Stark A."/>
            <person name="Vilella A.J."/>
            <person name="Wen J."/>
            <person name="Xie X."/>
            <person name="Zody M.C."/>
            <person name="Baldwin J."/>
            <person name="Bloom T."/>
            <person name="Chin C.W."/>
            <person name="Heiman D."/>
            <person name="Nicol R."/>
            <person name="Nusbaum C."/>
            <person name="Young S."/>
            <person name="Wilkinson J."/>
            <person name="Worley K.C."/>
            <person name="Kovar C.L."/>
            <person name="Muzny D.M."/>
            <person name="Gibbs R.A."/>
            <person name="Cree A."/>
            <person name="Dihn H.H."/>
            <person name="Fowler G."/>
            <person name="Jhangiani S."/>
            <person name="Joshi V."/>
            <person name="Lee S."/>
            <person name="Lewis L.R."/>
            <person name="Nazareth L.V."/>
            <person name="Okwuonu G."/>
            <person name="Santibanez J."/>
            <person name="Warren W.C."/>
            <person name="Mardis E.R."/>
            <person name="Weinstock G.M."/>
            <person name="Wilson R.K."/>
            <person name="Delehaunty K."/>
            <person name="Dooling D."/>
            <person name="Fronik C."/>
            <person name="Fulton L."/>
            <person name="Fulton B."/>
            <person name="Graves T."/>
            <person name="Minx P."/>
            <person name="Sodergren E."/>
            <person name="Birney E."/>
            <person name="Margulies E.H."/>
            <person name="Herrero J."/>
            <person name="Green E.D."/>
            <person name="Haussler D."/>
            <person name="Siepel A."/>
            <person name="Goldman N."/>
            <person name="Pollard K.S."/>
            <person name="Pedersen J.S."/>
            <person name="Lander E.S."/>
            <person name="Kellis M."/>
        </authorList>
    </citation>
    <scope>NUCLEOTIDE SEQUENCE [LARGE SCALE GENOMIC DNA]</scope>
    <source>
        <strain evidence="2 3">Thorbecke inbred</strain>
    </source>
</reference>
<dbReference type="Pfam" id="PF15774">
    <property type="entry name" value="DUF4702"/>
    <property type="match status" value="1"/>
</dbReference>